<feature type="domain" description="RsdA/BaiN/AoA(So)-like Rossmann fold-like" evidence="4">
    <location>
        <begin position="2"/>
        <end position="402"/>
    </location>
</feature>
<dbReference type="Gene3D" id="1.10.8.260">
    <property type="entry name" value="HI0933 insert domain-like"/>
    <property type="match status" value="1"/>
</dbReference>
<dbReference type="SUPFAM" id="SSF51905">
    <property type="entry name" value="FAD/NAD(P)-binding domain"/>
    <property type="match status" value="1"/>
</dbReference>
<evidence type="ECO:0008006" key="7">
    <source>
        <dbReference type="Google" id="ProtNLM"/>
    </source>
</evidence>
<organism evidence="6">
    <name type="scientific">bioreactor metagenome</name>
    <dbReference type="NCBI Taxonomy" id="1076179"/>
    <lineage>
        <taxon>unclassified sequences</taxon>
        <taxon>metagenomes</taxon>
        <taxon>ecological metagenomes</taxon>
    </lineage>
</organism>
<feature type="domain" description="RsdA/BaiN/AoA(So)-like insert" evidence="5">
    <location>
        <begin position="189"/>
        <end position="349"/>
    </location>
</feature>
<dbReference type="Pfam" id="PF03486">
    <property type="entry name" value="HI0933_like"/>
    <property type="match status" value="1"/>
</dbReference>
<dbReference type="PANTHER" id="PTHR42887:SF2">
    <property type="entry name" value="OS12G0638800 PROTEIN"/>
    <property type="match status" value="1"/>
</dbReference>
<dbReference type="InterPro" id="IPR036188">
    <property type="entry name" value="FAD/NAD-bd_sf"/>
</dbReference>
<dbReference type="InterPro" id="IPR004792">
    <property type="entry name" value="BaiN-like"/>
</dbReference>
<dbReference type="InterPro" id="IPR055178">
    <property type="entry name" value="RsdA/BaiN/AoA(So)-like_dom"/>
</dbReference>
<gene>
    <name evidence="6" type="ORF">SDC9_35426</name>
</gene>
<dbReference type="NCBIfam" id="TIGR00275">
    <property type="entry name" value="aminoacetone oxidase family FAD-binding enzyme"/>
    <property type="match status" value="1"/>
</dbReference>
<dbReference type="Pfam" id="PF22780">
    <property type="entry name" value="HI0933_like_1st"/>
    <property type="match status" value="1"/>
</dbReference>
<dbReference type="PRINTS" id="PR00411">
    <property type="entry name" value="PNDRDTASEI"/>
</dbReference>
<dbReference type="PANTHER" id="PTHR42887">
    <property type="entry name" value="OS12G0638800 PROTEIN"/>
    <property type="match status" value="1"/>
</dbReference>
<proteinExistence type="predicted"/>
<accession>A0A644VFD3</accession>
<name>A0A644VFD3_9ZZZZ</name>
<protein>
    <recommendedName>
        <fullName evidence="7">Ferredoxin--NADP reductase</fullName>
    </recommendedName>
</protein>
<comment type="caution">
    <text evidence="6">The sequence shown here is derived from an EMBL/GenBank/DDBJ whole genome shotgun (WGS) entry which is preliminary data.</text>
</comment>
<dbReference type="SUPFAM" id="SSF160996">
    <property type="entry name" value="HI0933 insert domain-like"/>
    <property type="match status" value="1"/>
</dbReference>
<evidence type="ECO:0000256" key="2">
    <source>
        <dbReference type="ARBA" id="ARBA00022630"/>
    </source>
</evidence>
<dbReference type="EMBL" id="VSSQ01000279">
    <property type="protein sequence ID" value="MPL89392.1"/>
    <property type="molecule type" value="Genomic_DNA"/>
</dbReference>
<keyword evidence="2" id="KW-0285">Flavoprotein</keyword>
<evidence type="ECO:0000259" key="5">
    <source>
        <dbReference type="Pfam" id="PF22780"/>
    </source>
</evidence>
<evidence type="ECO:0000313" key="6">
    <source>
        <dbReference type="EMBL" id="MPL89392.1"/>
    </source>
</evidence>
<dbReference type="InterPro" id="IPR057661">
    <property type="entry name" value="RsdA/BaiN/AoA(So)_Rossmann"/>
</dbReference>
<keyword evidence="3" id="KW-0274">FAD</keyword>
<dbReference type="AlphaFoldDB" id="A0A644VFD3"/>
<dbReference type="InterPro" id="IPR023166">
    <property type="entry name" value="BaiN-like_dom_sf"/>
</dbReference>
<sequence length="404" mass="44169">MKIAVIGGGAAGFFAAISAKENYPESEVIILEKSQQLLSKVKISGGGGCNVTNGCATIDQLCTAYPRGGRQLKKLFGVFNNHHTIEWFESRGVPLTIQDDNCLFPASQDSQTIIDCFLGETERLGIKITTGTGIEDIKAASEGINIYYKDIKREPQLFNKVIIATGGSPKREGLFWLERCGHKIVDPLPSLFSFNMPAEPVKNLMGVVVEKAAVTIQGTKIKADGALLITHWGMSGPAILKLSSFGARILKERDYNFKIGINWINEPNFDIVSDEIDSIIAEHSGKMLSSVRPYSIPVRLWIHLLEKCEISADKRWSELGKKGINKIVNTLINDEYSVKGKATFREEFVTCGGVSLDSVNMNTLESKVVPNLYFAGEVLDIDAITGGYNLQAAWTTGFIAGKLG</sequence>
<evidence type="ECO:0000256" key="1">
    <source>
        <dbReference type="ARBA" id="ARBA00001974"/>
    </source>
</evidence>
<reference evidence="6" key="1">
    <citation type="submission" date="2019-08" db="EMBL/GenBank/DDBJ databases">
        <authorList>
            <person name="Kucharzyk K."/>
            <person name="Murdoch R.W."/>
            <person name="Higgins S."/>
            <person name="Loffler F."/>
        </authorList>
    </citation>
    <scope>NUCLEOTIDE SEQUENCE</scope>
</reference>
<dbReference type="Gene3D" id="2.40.30.10">
    <property type="entry name" value="Translation factors"/>
    <property type="match status" value="1"/>
</dbReference>
<evidence type="ECO:0000256" key="3">
    <source>
        <dbReference type="ARBA" id="ARBA00022827"/>
    </source>
</evidence>
<comment type="cofactor">
    <cofactor evidence="1">
        <name>FAD</name>
        <dbReference type="ChEBI" id="CHEBI:57692"/>
    </cofactor>
</comment>
<dbReference type="Gene3D" id="3.50.50.60">
    <property type="entry name" value="FAD/NAD(P)-binding domain"/>
    <property type="match status" value="1"/>
</dbReference>
<evidence type="ECO:0000259" key="4">
    <source>
        <dbReference type="Pfam" id="PF03486"/>
    </source>
</evidence>
<dbReference type="PRINTS" id="PR00368">
    <property type="entry name" value="FADPNR"/>
</dbReference>